<proteinExistence type="predicted"/>
<dbReference type="Proteomes" id="UP000805193">
    <property type="component" value="Unassembled WGS sequence"/>
</dbReference>
<comment type="caution">
    <text evidence="1">The sequence shown here is derived from an EMBL/GenBank/DDBJ whole genome shotgun (WGS) entry which is preliminary data.</text>
</comment>
<gene>
    <name evidence="1" type="ORF">HPB47_023849</name>
</gene>
<reference evidence="1 2" key="1">
    <citation type="journal article" date="2020" name="Cell">
        <title>Large-Scale Comparative Analyses of Tick Genomes Elucidate Their Genetic Diversity and Vector Capacities.</title>
        <authorList>
            <consortium name="Tick Genome and Microbiome Consortium (TIGMIC)"/>
            <person name="Jia N."/>
            <person name="Wang J."/>
            <person name="Shi W."/>
            <person name="Du L."/>
            <person name="Sun Y."/>
            <person name="Zhan W."/>
            <person name="Jiang J.F."/>
            <person name="Wang Q."/>
            <person name="Zhang B."/>
            <person name="Ji P."/>
            <person name="Bell-Sakyi L."/>
            <person name="Cui X.M."/>
            <person name="Yuan T.T."/>
            <person name="Jiang B.G."/>
            <person name="Yang W.F."/>
            <person name="Lam T.T."/>
            <person name="Chang Q.C."/>
            <person name="Ding S.J."/>
            <person name="Wang X.J."/>
            <person name="Zhu J.G."/>
            <person name="Ruan X.D."/>
            <person name="Zhao L."/>
            <person name="Wei J.T."/>
            <person name="Ye R.Z."/>
            <person name="Que T.C."/>
            <person name="Du C.H."/>
            <person name="Zhou Y.H."/>
            <person name="Cheng J.X."/>
            <person name="Dai P.F."/>
            <person name="Guo W.B."/>
            <person name="Han X.H."/>
            <person name="Huang E.J."/>
            <person name="Li L.F."/>
            <person name="Wei W."/>
            <person name="Gao Y.C."/>
            <person name="Liu J.Z."/>
            <person name="Shao H.Z."/>
            <person name="Wang X."/>
            <person name="Wang C.C."/>
            <person name="Yang T.C."/>
            <person name="Huo Q.B."/>
            <person name="Li W."/>
            <person name="Chen H.Y."/>
            <person name="Chen S.E."/>
            <person name="Zhou L.G."/>
            <person name="Ni X.B."/>
            <person name="Tian J.H."/>
            <person name="Sheng Y."/>
            <person name="Liu T."/>
            <person name="Pan Y.S."/>
            <person name="Xia L.Y."/>
            <person name="Li J."/>
            <person name="Zhao F."/>
            <person name="Cao W.C."/>
        </authorList>
    </citation>
    <scope>NUCLEOTIDE SEQUENCE [LARGE SCALE GENOMIC DNA]</scope>
    <source>
        <strain evidence="1">Iper-2018</strain>
    </source>
</reference>
<keyword evidence="2" id="KW-1185">Reference proteome</keyword>
<evidence type="ECO:0000313" key="1">
    <source>
        <dbReference type="EMBL" id="KAG0429216.1"/>
    </source>
</evidence>
<sequence length="792" mass="89877">MHKEDTVIVIQKTIAEEAKVEKDREEKKEETENFVDNKEEETQVIDGKVKDDGWLKGAKEMDQNLGKEAELTEQMRMKEMGIVNIEDKVLKEPTETQPTEPSPVPSVYFCNTIFCNAEGSYLKSLLSSQTKPCDNFYGYVCDAWSKQNPVTSSGTGSLVSRDTLLQDTLTQQVLRIIRNAPDEDVTVAVKLHLSCADRSKAGAAVAHARDMFTKWTIREWPLLPGVQKTIEDVWSFAAELVRDMNLATLAVLTIGVNPTDLHGSILELDMPQFLFSQAENATDNVRSLFRAAIKETAKAIDPGASDNIIDEVMTVFQDFGSLPRKFRDARRGFDTVLFNSVERGPQAFLRKLFPTITRKRSDFQVVFRSPSYFNESLPGALRRLPSGDVLNYMGFAALVEVAPFFPEGLRDLRGLFARSVLGRALADVGNSSTMCFHAVAKLLPRCFSKAAWLLFQSLDSDLTVRNWIAQLESIFSSQIRDLAWFDELSTLLVRYRLKRHPVTRFGPNSQPCAPSGQFSTESPLLFYFQVGKHEQNSRREALAASITELRNHFATSDLNTRAKYDPARMTVHVPMALFNMTVSPKSTLFAFHLSRFAVRYYNALVQVLSENFYERDAPISLSLKSQRELADLVRCLTEDLRKTKLDRYSSLDTARLPEVLLDQTMALQLSLKAFHKLLHVRRIWNFDFKFKNLPELSAEQLFFVYYALDNCESTDAVYDAKLENALPARYRVNLPLRQLDEFFLAFKCVDPSNPTQPRAAACRLFANAKPEKKDRSRWLSRPHGGLMSMLGF</sequence>
<organism evidence="1 2">
    <name type="scientific">Ixodes persulcatus</name>
    <name type="common">Taiga tick</name>
    <dbReference type="NCBI Taxonomy" id="34615"/>
    <lineage>
        <taxon>Eukaryota</taxon>
        <taxon>Metazoa</taxon>
        <taxon>Ecdysozoa</taxon>
        <taxon>Arthropoda</taxon>
        <taxon>Chelicerata</taxon>
        <taxon>Arachnida</taxon>
        <taxon>Acari</taxon>
        <taxon>Parasitiformes</taxon>
        <taxon>Ixodida</taxon>
        <taxon>Ixodoidea</taxon>
        <taxon>Ixodidae</taxon>
        <taxon>Ixodinae</taxon>
        <taxon>Ixodes</taxon>
    </lineage>
</organism>
<accession>A0AC60Q5U4</accession>
<protein>
    <submittedName>
        <fullName evidence="1">Uncharacterized protein</fullName>
    </submittedName>
</protein>
<evidence type="ECO:0000313" key="2">
    <source>
        <dbReference type="Proteomes" id="UP000805193"/>
    </source>
</evidence>
<dbReference type="EMBL" id="JABSTQ010009431">
    <property type="protein sequence ID" value="KAG0429216.1"/>
    <property type="molecule type" value="Genomic_DNA"/>
</dbReference>
<name>A0AC60Q5U4_IXOPE</name>